<dbReference type="STRING" id="1802069.A2970_01935"/>
<evidence type="ECO:0000256" key="6">
    <source>
        <dbReference type="HAMAP-Rule" id="MF_01965"/>
    </source>
</evidence>
<evidence type="ECO:0000256" key="2">
    <source>
        <dbReference type="ARBA" id="ARBA00022840"/>
    </source>
</evidence>
<organism evidence="8 9">
    <name type="scientific">Candidatus Roizmanbacteria bacterium RIFCSPLOWO2_01_FULL_44_13</name>
    <dbReference type="NCBI Taxonomy" id="1802069"/>
    <lineage>
        <taxon>Bacteria</taxon>
        <taxon>Candidatus Roizmaniibacteriota</taxon>
    </lineage>
</organism>
<feature type="binding site" evidence="6">
    <location>
        <position position="226"/>
    </location>
    <ligand>
        <name>(6S)-NADPHX</name>
        <dbReference type="ChEBI" id="CHEBI:64076"/>
    </ligand>
</feature>
<evidence type="ECO:0000256" key="4">
    <source>
        <dbReference type="ARBA" id="ARBA00023027"/>
    </source>
</evidence>
<dbReference type="GO" id="GO:0046496">
    <property type="term" value="P:nicotinamide nucleotide metabolic process"/>
    <property type="evidence" value="ECO:0007669"/>
    <property type="project" value="UniProtKB-UniRule"/>
</dbReference>
<evidence type="ECO:0000256" key="5">
    <source>
        <dbReference type="ARBA" id="ARBA00023239"/>
    </source>
</evidence>
<sequence length="285" mass="31672">MIIKTSDIESVKSIFGKIKLPEKESHKGQNGKVMIVGGSSLFHAASLWAAEVASHFSDMVHYASTPENEEIFLSLKKVFRNGIIVPQKDLYHYVAEDDAILVGPGMMREGKEGERAKEETRKLIKKFPEKRFVFDAGALQMMEPGWLLGLKQKPIVTPHQKEFDQMFGISIIDKTLEEKEKIVKETAAKYNCIILLKAIVDILSDGIESYVVEGGNAGLTKGGTGDVLGGLTVSFYAKNDALFSAVAASLLLKATAEELFKGLGYWYNVRDIIKKLPEKFKELRL</sequence>
<keyword evidence="3 6" id="KW-0521">NADP</keyword>
<comment type="cofactor">
    <cofactor evidence="6">
        <name>Mg(2+)</name>
        <dbReference type="ChEBI" id="CHEBI:18420"/>
    </cofactor>
</comment>
<evidence type="ECO:0000256" key="3">
    <source>
        <dbReference type="ARBA" id="ARBA00022857"/>
    </source>
</evidence>
<feature type="binding site" evidence="6">
    <location>
        <position position="225"/>
    </location>
    <ligand>
        <name>AMP</name>
        <dbReference type="ChEBI" id="CHEBI:456215"/>
    </ligand>
</feature>
<dbReference type="HAMAP" id="MF_01965">
    <property type="entry name" value="NADHX_dehydratase"/>
    <property type="match status" value="1"/>
</dbReference>
<dbReference type="InterPro" id="IPR029056">
    <property type="entry name" value="Ribokinase-like"/>
</dbReference>
<dbReference type="CDD" id="cd01171">
    <property type="entry name" value="YXKO-related"/>
    <property type="match status" value="1"/>
</dbReference>
<dbReference type="GO" id="GO:0005524">
    <property type="term" value="F:ATP binding"/>
    <property type="evidence" value="ECO:0007669"/>
    <property type="project" value="UniProtKB-KW"/>
</dbReference>
<evidence type="ECO:0000313" key="8">
    <source>
        <dbReference type="EMBL" id="OGK52943.1"/>
    </source>
</evidence>
<comment type="function">
    <text evidence="6">Catalyzes the dehydration of the S-form of NAD(P)HX at the expense of ADP, which is converted to AMP. Together with NAD(P)HX epimerase, which catalyzes the epimerization of the S- and R-forms, the enzyme allows the repair of both epimers of NAD(P)HX, a damaged form of NAD(P)H that is a result of enzymatic or heat-dependent hydration.</text>
</comment>
<gene>
    <name evidence="6" type="primary">nnrD</name>
    <name evidence="8" type="ORF">A2970_01935</name>
</gene>
<evidence type="ECO:0000256" key="1">
    <source>
        <dbReference type="ARBA" id="ARBA00022741"/>
    </source>
</evidence>
<evidence type="ECO:0000313" key="9">
    <source>
        <dbReference type="Proteomes" id="UP000178857"/>
    </source>
</evidence>
<dbReference type="SUPFAM" id="SSF53613">
    <property type="entry name" value="Ribokinase-like"/>
    <property type="match status" value="1"/>
</dbReference>
<dbReference type="GO" id="GO:0110051">
    <property type="term" value="P:metabolite repair"/>
    <property type="evidence" value="ECO:0007669"/>
    <property type="project" value="TreeGrafter"/>
</dbReference>
<feature type="binding site" evidence="6">
    <location>
        <position position="105"/>
    </location>
    <ligand>
        <name>(6S)-NADPHX</name>
        <dbReference type="ChEBI" id="CHEBI:64076"/>
    </ligand>
</feature>
<comment type="catalytic activity">
    <reaction evidence="6">
        <text>(6S)-NADHX + ADP = AMP + phosphate + NADH + H(+)</text>
        <dbReference type="Rhea" id="RHEA:32223"/>
        <dbReference type="ChEBI" id="CHEBI:15378"/>
        <dbReference type="ChEBI" id="CHEBI:43474"/>
        <dbReference type="ChEBI" id="CHEBI:57945"/>
        <dbReference type="ChEBI" id="CHEBI:64074"/>
        <dbReference type="ChEBI" id="CHEBI:456215"/>
        <dbReference type="ChEBI" id="CHEBI:456216"/>
        <dbReference type="EC" id="4.2.1.136"/>
    </reaction>
</comment>
<keyword evidence="1 6" id="KW-0547">Nucleotide-binding</keyword>
<name>A0A1F7JBG0_9BACT</name>
<comment type="subunit">
    <text evidence="6">Homotetramer.</text>
</comment>
<comment type="caution">
    <text evidence="6">Lacks conserved residue(s) required for the propagation of feature annotation.</text>
</comment>
<dbReference type="NCBIfam" id="TIGR00196">
    <property type="entry name" value="yjeF_cterm"/>
    <property type="match status" value="1"/>
</dbReference>
<dbReference type="GO" id="GO:0052855">
    <property type="term" value="F:ADP-dependent NAD(P)H-hydrate dehydratase activity"/>
    <property type="evidence" value="ECO:0007669"/>
    <property type="project" value="UniProtKB-UniRule"/>
</dbReference>
<dbReference type="EC" id="4.2.1.136" evidence="6"/>
<comment type="catalytic activity">
    <reaction evidence="6">
        <text>(6S)-NADPHX + ADP = AMP + phosphate + NADPH + H(+)</text>
        <dbReference type="Rhea" id="RHEA:32235"/>
        <dbReference type="ChEBI" id="CHEBI:15378"/>
        <dbReference type="ChEBI" id="CHEBI:43474"/>
        <dbReference type="ChEBI" id="CHEBI:57783"/>
        <dbReference type="ChEBI" id="CHEBI:64076"/>
        <dbReference type="ChEBI" id="CHEBI:456215"/>
        <dbReference type="ChEBI" id="CHEBI:456216"/>
        <dbReference type="EC" id="4.2.1.136"/>
    </reaction>
</comment>
<accession>A0A1F7JBG0</accession>
<proteinExistence type="inferred from homology"/>
<dbReference type="PROSITE" id="PS51383">
    <property type="entry name" value="YJEF_C_3"/>
    <property type="match status" value="1"/>
</dbReference>
<protein>
    <recommendedName>
        <fullName evidence="6">ADP-dependent (S)-NAD(P)H-hydrate dehydratase</fullName>
        <ecNumber evidence="6">4.2.1.136</ecNumber>
    </recommendedName>
    <alternativeName>
        <fullName evidence="6">ADP-dependent NAD(P)HX dehydratase</fullName>
    </alternativeName>
</protein>
<dbReference type="Gene3D" id="3.40.1190.20">
    <property type="match status" value="1"/>
</dbReference>
<dbReference type="PANTHER" id="PTHR12592">
    <property type="entry name" value="ATP-DEPENDENT (S)-NAD(P)H-HYDRATE DEHYDRATASE FAMILY MEMBER"/>
    <property type="match status" value="1"/>
</dbReference>
<dbReference type="Pfam" id="PF01256">
    <property type="entry name" value="Carb_kinase"/>
    <property type="match status" value="1"/>
</dbReference>
<feature type="binding site" evidence="6">
    <location>
        <position position="159"/>
    </location>
    <ligand>
        <name>(6S)-NADPHX</name>
        <dbReference type="ChEBI" id="CHEBI:64076"/>
    </ligand>
</feature>
<keyword evidence="2 6" id="KW-0067">ATP-binding</keyword>
<keyword evidence="5 6" id="KW-0456">Lyase</keyword>
<dbReference type="EMBL" id="MGAT01000009">
    <property type="protein sequence ID" value="OGK52943.1"/>
    <property type="molecule type" value="Genomic_DNA"/>
</dbReference>
<dbReference type="InterPro" id="IPR000631">
    <property type="entry name" value="CARKD"/>
</dbReference>
<evidence type="ECO:0000259" key="7">
    <source>
        <dbReference type="PROSITE" id="PS51383"/>
    </source>
</evidence>
<comment type="caution">
    <text evidence="8">The sequence shown here is derived from an EMBL/GenBank/DDBJ whole genome shotgun (WGS) entry which is preliminary data.</text>
</comment>
<dbReference type="Proteomes" id="UP000178857">
    <property type="component" value="Unassembled WGS sequence"/>
</dbReference>
<reference evidence="8 9" key="1">
    <citation type="journal article" date="2016" name="Nat. Commun.">
        <title>Thousands of microbial genomes shed light on interconnected biogeochemical processes in an aquifer system.</title>
        <authorList>
            <person name="Anantharaman K."/>
            <person name="Brown C.T."/>
            <person name="Hug L.A."/>
            <person name="Sharon I."/>
            <person name="Castelle C.J."/>
            <person name="Probst A.J."/>
            <person name="Thomas B.C."/>
            <person name="Singh A."/>
            <person name="Wilkins M.J."/>
            <person name="Karaoz U."/>
            <person name="Brodie E.L."/>
            <person name="Williams K.H."/>
            <person name="Hubbard S.S."/>
            <person name="Banfield J.F."/>
        </authorList>
    </citation>
    <scope>NUCLEOTIDE SEQUENCE [LARGE SCALE GENOMIC DNA]</scope>
</reference>
<feature type="domain" description="YjeF C-terminal" evidence="7">
    <location>
        <begin position="10"/>
        <end position="283"/>
    </location>
</feature>
<comment type="similarity">
    <text evidence="6">Belongs to the NnrD/CARKD family.</text>
</comment>
<dbReference type="PANTHER" id="PTHR12592:SF0">
    <property type="entry name" value="ATP-DEPENDENT (S)-NAD(P)H-HYDRATE DEHYDRATASE"/>
    <property type="match status" value="1"/>
</dbReference>
<feature type="binding site" evidence="6">
    <location>
        <position position="45"/>
    </location>
    <ligand>
        <name>(6S)-NADPHX</name>
        <dbReference type="ChEBI" id="CHEBI:64076"/>
    </ligand>
</feature>
<keyword evidence="4 6" id="KW-0520">NAD</keyword>
<dbReference type="AlphaFoldDB" id="A0A1F7JBG0"/>